<dbReference type="HOGENOM" id="CLU_3254837_0_0_10"/>
<sequence>MSYNYCRESICYAFKKCVFIKKPLYSFKNREAFKSSAFAKAE</sequence>
<dbReference type="PATRIC" id="fig|592029.3.peg.1086"/>
<dbReference type="KEGG" id="ndo:DDD_1097"/>
<proteinExistence type="predicted"/>
<evidence type="ECO:0000313" key="2">
    <source>
        <dbReference type="Proteomes" id="UP000011173"/>
    </source>
</evidence>
<gene>
    <name evidence="1" type="ordered locus">DDD_1097</name>
</gene>
<reference evidence="1 2" key="1">
    <citation type="journal article" date="2013" name="Genome Biol. Evol.">
        <title>Genomic makeup of the marine flavobacterium Nonlabens (Donghaeana) dokdonensis DSW-6 and identification of a novel class of rhodopsins.</title>
        <authorList>
            <person name="Kwon S.K."/>
            <person name="Kim B.K."/>
            <person name="Song J.Y."/>
            <person name="Kwak M.J."/>
            <person name="Lee C.H."/>
            <person name="Yoon J.H."/>
            <person name="Oh T.K."/>
            <person name="Kim J.F."/>
        </authorList>
    </citation>
    <scope>NUCLEOTIDE SEQUENCE [LARGE SCALE GENOMIC DNA]</scope>
    <source>
        <strain evidence="2">DSM 17205 / KCTC 12402 / DSW-6</strain>
    </source>
</reference>
<accession>L7W7U1</accession>
<name>L7W7U1_NONDD</name>
<protein>
    <submittedName>
        <fullName evidence="1">Uncharacterized protein</fullName>
    </submittedName>
</protein>
<dbReference type="EMBL" id="CP001397">
    <property type="protein sequence ID" value="AGC76224.1"/>
    <property type="molecule type" value="Genomic_DNA"/>
</dbReference>
<evidence type="ECO:0000313" key="1">
    <source>
        <dbReference type="EMBL" id="AGC76224.1"/>
    </source>
</evidence>
<dbReference type="AlphaFoldDB" id="L7W7U1"/>
<organism evidence="1 2">
    <name type="scientific">Nonlabens dokdonensis (strain DSM 17205 / KCTC 12402 / DSW-6)</name>
    <name type="common">Donghaeana dokdonensis</name>
    <dbReference type="NCBI Taxonomy" id="592029"/>
    <lineage>
        <taxon>Bacteria</taxon>
        <taxon>Pseudomonadati</taxon>
        <taxon>Bacteroidota</taxon>
        <taxon>Flavobacteriia</taxon>
        <taxon>Flavobacteriales</taxon>
        <taxon>Flavobacteriaceae</taxon>
        <taxon>Nonlabens</taxon>
    </lineage>
</organism>
<dbReference type="Proteomes" id="UP000011173">
    <property type="component" value="Chromosome"/>
</dbReference>